<comment type="similarity">
    <text evidence="1">Belongs to the UPF0098 family.</text>
</comment>
<evidence type="ECO:0000256" key="1">
    <source>
        <dbReference type="ARBA" id="ARBA00007120"/>
    </source>
</evidence>
<protein>
    <recommendedName>
        <fullName evidence="5">PEBP family protein</fullName>
    </recommendedName>
</protein>
<comment type="caution">
    <text evidence="3">The sequence shown here is derived from an EMBL/GenBank/DDBJ whole genome shotgun (WGS) entry which is preliminary data.</text>
</comment>
<dbReference type="STRING" id="1522368.IN07_00815"/>
<dbReference type="NCBIfam" id="TIGR00481">
    <property type="entry name" value="YbhB/YbcL family Raf kinase inhibitor-like protein"/>
    <property type="match status" value="1"/>
</dbReference>
<sequence length="179" mass="18606">MAGRPTPPDPYEFLPPVPAFQVTSADLTDGEPMPQPHVSGKMGVPGGGDRSPQLSWSGFPAETRGFAVTVYDPDAPTASGFWHWVVAGLPASVTELPSGAADGGLPDGAVQLRNDAGFPGYVGAAPPAGHGRHRYFVVVHALDTDDLGVPAEASPAYLGFNLFSHTLARATLVATYEVQ</sequence>
<dbReference type="EMBL" id="JPMX01000003">
    <property type="protein sequence ID" value="KGH48543.1"/>
    <property type="molecule type" value="Genomic_DNA"/>
</dbReference>
<evidence type="ECO:0000313" key="4">
    <source>
        <dbReference type="Proteomes" id="UP000029713"/>
    </source>
</evidence>
<feature type="region of interest" description="Disordered" evidence="2">
    <location>
        <begin position="1"/>
        <end position="52"/>
    </location>
</feature>
<dbReference type="Gene3D" id="3.90.280.10">
    <property type="entry name" value="PEBP-like"/>
    <property type="match status" value="1"/>
</dbReference>
<dbReference type="InterPro" id="IPR008914">
    <property type="entry name" value="PEBP"/>
</dbReference>
<gene>
    <name evidence="3" type="ORF">IN07_00815</name>
</gene>
<dbReference type="InterPro" id="IPR005247">
    <property type="entry name" value="YbhB_YbcL/LppC-like"/>
</dbReference>
<dbReference type="PANTHER" id="PTHR30289">
    <property type="entry name" value="UNCHARACTERIZED PROTEIN YBCL-RELATED"/>
    <property type="match status" value="1"/>
</dbReference>
<dbReference type="Pfam" id="PF01161">
    <property type="entry name" value="PBP"/>
    <property type="match status" value="1"/>
</dbReference>
<accession>A0A098YCH0</accession>
<dbReference type="CDD" id="cd00865">
    <property type="entry name" value="PEBP_bact_arch"/>
    <property type="match status" value="1"/>
</dbReference>
<evidence type="ECO:0000256" key="2">
    <source>
        <dbReference type="SAM" id="MobiDB-lite"/>
    </source>
</evidence>
<dbReference type="Proteomes" id="UP000029713">
    <property type="component" value="Unassembled WGS sequence"/>
</dbReference>
<dbReference type="RefSeq" id="WP_036332600.1">
    <property type="nucleotide sequence ID" value="NZ_JPMX01000003.1"/>
</dbReference>
<proteinExistence type="inferred from homology"/>
<reference evidence="3 4" key="1">
    <citation type="submission" date="2014-07" db="EMBL/GenBank/DDBJ databases">
        <title>Biosystematic studies on Modestobacter strains isolated from extreme hyper-arid desert soil and from historic building.</title>
        <authorList>
            <person name="Bukarasam K."/>
            <person name="Bull A."/>
            <person name="Girard G."/>
            <person name="van Wezel G."/>
            <person name="Goodfellow M."/>
        </authorList>
    </citation>
    <scope>NUCLEOTIDE SEQUENCE [LARGE SCALE GENOMIC DNA]</scope>
    <source>
        <strain evidence="3 4">KNN45-2b</strain>
    </source>
</reference>
<organism evidence="3 4">
    <name type="scientific">Modestobacter caceresii</name>
    <dbReference type="NCBI Taxonomy" id="1522368"/>
    <lineage>
        <taxon>Bacteria</taxon>
        <taxon>Bacillati</taxon>
        <taxon>Actinomycetota</taxon>
        <taxon>Actinomycetes</taxon>
        <taxon>Geodermatophilales</taxon>
        <taxon>Geodermatophilaceae</taxon>
        <taxon>Modestobacter</taxon>
    </lineage>
</organism>
<evidence type="ECO:0008006" key="5">
    <source>
        <dbReference type="Google" id="ProtNLM"/>
    </source>
</evidence>
<dbReference type="AlphaFoldDB" id="A0A098YCH0"/>
<dbReference type="SUPFAM" id="SSF49777">
    <property type="entry name" value="PEBP-like"/>
    <property type="match status" value="1"/>
</dbReference>
<keyword evidence="4" id="KW-1185">Reference proteome</keyword>
<name>A0A098YCH0_9ACTN</name>
<dbReference type="InterPro" id="IPR036610">
    <property type="entry name" value="PEBP-like_sf"/>
</dbReference>
<dbReference type="OrthoDB" id="9797506at2"/>
<dbReference type="PANTHER" id="PTHR30289:SF1">
    <property type="entry name" value="PEBP (PHOSPHATIDYLETHANOLAMINE-BINDING PROTEIN) FAMILY PROTEIN"/>
    <property type="match status" value="1"/>
</dbReference>
<evidence type="ECO:0000313" key="3">
    <source>
        <dbReference type="EMBL" id="KGH48543.1"/>
    </source>
</evidence>
<feature type="compositionally biased region" description="Pro residues" evidence="2">
    <location>
        <begin position="1"/>
        <end position="18"/>
    </location>
</feature>